<evidence type="ECO:0000256" key="13">
    <source>
        <dbReference type="SAM" id="Phobius"/>
    </source>
</evidence>
<evidence type="ECO:0000256" key="9">
    <source>
        <dbReference type="ARBA" id="ARBA00022833"/>
    </source>
</evidence>
<keyword evidence="11 13" id="KW-0472">Membrane</keyword>
<keyword evidence="5 13" id="KW-0812">Transmembrane</keyword>
<feature type="transmembrane region" description="Helical" evidence="13">
    <location>
        <begin position="69"/>
        <end position="90"/>
    </location>
</feature>
<reference evidence="16" key="2">
    <citation type="submission" date="2022-03" db="EMBL/GenBank/DDBJ databases">
        <title>Draft title - Genomic analysis of global carrot germplasm unveils the trajectory of domestication and the origin of high carotenoid orange carrot.</title>
        <authorList>
            <person name="Iorizzo M."/>
            <person name="Ellison S."/>
            <person name="Senalik D."/>
            <person name="Macko-Podgorni A."/>
            <person name="Grzebelus D."/>
            <person name="Bostan H."/>
            <person name="Rolling W."/>
            <person name="Curaba J."/>
            <person name="Simon P."/>
        </authorList>
    </citation>
    <scope>NUCLEOTIDE SEQUENCE</scope>
    <source>
        <tissue evidence="16">Leaf</tissue>
    </source>
</reference>
<feature type="transmembrane region" description="Helical" evidence="13">
    <location>
        <begin position="149"/>
        <end position="179"/>
    </location>
</feature>
<dbReference type="Gene3D" id="3.30.40.10">
    <property type="entry name" value="Zinc/RING finger domain, C3HC4 (zinc finger)"/>
    <property type="match status" value="1"/>
</dbReference>
<dbReference type="GO" id="GO:0016020">
    <property type="term" value="C:membrane"/>
    <property type="evidence" value="ECO:0007669"/>
    <property type="project" value="UniProtKB-SubCell"/>
</dbReference>
<evidence type="ECO:0000256" key="2">
    <source>
        <dbReference type="ARBA" id="ARBA00004141"/>
    </source>
</evidence>
<evidence type="ECO:0000256" key="4">
    <source>
        <dbReference type="ARBA" id="ARBA00022679"/>
    </source>
</evidence>
<feature type="transmembrane region" description="Helical" evidence="13">
    <location>
        <begin position="119"/>
        <end position="137"/>
    </location>
</feature>
<dbReference type="GO" id="GO:0000325">
    <property type="term" value="C:plant-type vacuole"/>
    <property type="evidence" value="ECO:0007669"/>
    <property type="project" value="TreeGrafter"/>
</dbReference>
<dbReference type="EMBL" id="CP093345">
    <property type="protein sequence ID" value="WOG91038.1"/>
    <property type="molecule type" value="Genomic_DNA"/>
</dbReference>
<evidence type="ECO:0000256" key="8">
    <source>
        <dbReference type="ARBA" id="ARBA00022786"/>
    </source>
</evidence>
<organism evidence="15">
    <name type="scientific">Daucus carota subsp. sativus</name>
    <name type="common">Carrot</name>
    <dbReference type="NCBI Taxonomy" id="79200"/>
    <lineage>
        <taxon>Eukaryota</taxon>
        <taxon>Viridiplantae</taxon>
        <taxon>Streptophyta</taxon>
        <taxon>Embryophyta</taxon>
        <taxon>Tracheophyta</taxon>
        <taxon>Spermatophyta</taxon>
        <taxon>Magnoliopsida</taxon>
        <taxon>eudicotyledons</taxon>
        <taxon>Gunneridae</taxon>
        <taxon>Pentapetalae</taxon>
        <taxon>asterids</taxon>
        <taxon>campanulids</taxon>
        <taxon>Apiales</taxon>
        <taxon>Apiaceae</taxon>
        <taxon>Apioideae</taxon>
        <taxon>Scandiceae</taxon>
        <taxon>Daucinae</taxon>
        <taxon>Daucus</taxon>
        <taxon>Daucus sect. Daucus</taxon>
    </lineage>
</organism>
<dbReference type="GO" id="GO:0006511">
    <property type="term" value="P:ubiquitin-dependent protein catabolic process"/>
    <property type="evidence" value="ECO:0007669"/>
    <property type="project" value="TreeGrafter"/>
</dbReference>
<evidence type="ECO:0000256" key="6">
    <source>
        <dbReference type="ARBA" id="ARBA00022723"/>
    </source>
</evidence>
<evidence type="ECO:0000256" key="3">
    <source>
        <dbReference type="ARBA" id="ARBA00012483"/>
    </source>
</evidence>
<keyword evidence="17" id="KW-1185">Reference proteome</keyword>
<protein>
    <recommendedName>
        <fullName evidence="3">RING-type E3 ubiquitin transferase</fullName>
        <ecNumber evidence="3">2.3.2.27</ecNumber>
    </recommendedName>
</protein>
<keyword evidence="8" id="KW-0833">Ubl conjugation pathway</keyword>
<gene>
    <name evidence="15" type="ORF">DCAR_009093</name>
    <name evidence="16" type="ORF">DCAR_0310286</name>
</gene>
<dbReference type="InterPro" id="IPR001841">
    <property type="entry name" value="Znf_RING"/>
</dbReference>
<evidence type="ECO:0000313" key="17">
    <source>
        <dbReference type="Proteomes" id="UP000077755"/>
    </source>
</evidence>
<sequence length="299" mass="34434">MEEVEHRIFIGDCVDSQLEDLGLRDISVWNSEPFLFLDLIWNFTFVVVSVLVLLFSVREQPSTPLRVWIGGYALLCLVHLGFVCFDYLTWNSVDFEVDEDDGYSVSVCRNRLSKRLQSVYTVISSFWWAVGFYWTLVGDKALMQDSPSLFWLAVTFLAFEVLFVMFCIGMASIILLIMFCYFPVVATIEYISAIGKGASEDELRTLSKFHYTRNTFSSAEKQDCELAMEPDNEFSTPKLVLHPDDSECCICLHSYVEGAELCRLQCRHHFHHKCINKWLRINATCPLCKLSIIRGEMLV</sequence>
<dbReference type="PANTHER" id="PTHR45977:SF19">
    <property type="entry name" value="RING-TYPE DOMAIN-CONTAINING PROTEIN"/>
    <property type="match status" value="1"/>
</dbReference>
<evidence type="ECO:0000256" key="5">
    <source>
        <dbReference type="ARBA" id="ARBA00022692"/>
    </source>
</evidence>
<dbReference type="KEGG" id="dcr:108213867"/>
<evidence type="ECO:0000256" key="10">
    <source>
        <dbReference type="ARBA" id="ARBA00022989"/>
    </source>
</evidence>
<dbReference type="PANTHER" id="PTHR45977">
    <property type="entry name" value="TARGET OF ERK KINASE MPK-1"/>
    <property type="match status" value="1"/>
</dbReference>
<keyword evidence="6" id="KW-0479">Metal-binding</keyword>
<dbReference type="AlphaFoldDB" id="A0A165ZRP5"/>
<proteinExistence type="predicted"/>
<dbReference type="PROSITE" id="PS50089">
    <property type="entry name" value="ZF_RING_2"/>
    <property type="match status" value="1"/>
</dbReference>
<dbReference type="Gramene" id="KZN00339">
    <property type="protein sequence ID" value="KZN00339"/>
    <property type="gene ID" value="DCAR_009093"/>
</dbReference>
<keyword evidence="4" id="KW-0808">Transferase</keyword>
<dbReference type="EC" id="2.3.2.27" evidence="3"/>
<name>A0A165ZRP5_DAUCS</name>
<evidence type="ECO:0000313" key="16">
    <source>
        <dbReference type="EMBL" id="WOG91038.1"/>
    </source>
</evidence>
<reference evidence="15" key="1">
    <citation type="journal article" date="2016" name="Nat. Genet.">
        <title>A high-quality carrot genome assembly provides new insights into carotenoid accumulation and asterid genome evolution.</title>
        <authorList>
            <person name="Iorizzo M."/>
            <person name="Ellison S."/>
            <person name="Senalik D."/>
            <person name="Zeng P."/>
            <person name="Satapoomin P."/>
            <person name="Huang J."/>
            <person name="Bowman M."/>
            <person name="Iovene M."/>
            <person name="Sanseverino W."/>
            <person name="Cavagnaro P."/>
            <person name="Yildiz M."/>
            <person name="Macko-Podgorni A."/>
            <person name="Moranska E."/>
            <person name="Grzebelus E."/>
            <person name="Grzebelus D."/>
            <person name="Ashrafi H."/>
            <person name="Zheng Z."/>
            <person name="Cheng S."/>
            <person name="Spooner D."/>
            <person name="Van Deynze A."/>
            <person name="Simon P."/>
        </authorList>
    </citation>
    <scope>NUCLEOTIDE SEQUENCE [LARGE SCALE GENOMIC DNA]</scope>
    <source>
        <tissue evidence="15">Leaf</tissue>
    </source>
</reference>
<dbReference type="SUPFAM" id="SSF57850">
    <property type="entry name" value="RING/U-box"/>
    <property type="match status" value="1"/>
</dbReference>
<dbReference type="InterPro" id="IPR013083">
    <property type="entry name" value="Znf_RING/FYVE/PHD"/>
</dbReference>
<dbReference type="OMA" id="CIDEWFN"/>
<comment type="catalytic activity">
    <reaction evidence="1">
        <text>S-ubiquitinyl-[E2 ubiquitin-conjugating enzyme]-L-cysteine + [acceptor protein]-L-lysine = [E2 ubiquitin-conjugating enzyme]-L-cysteine + N(6)-ubiquitinyl-[acceptor protein]-L-lysine.</text>
        <dbReference type="EC" id="2.3.2.27"/>
    </reaction>
</comment>
<dbReference type="EMBL" id="LNRQ01000003">
    <property type="protein sequence ID" value="KZN00339.1"/>
    <property type="molecule type" value="Genomic_DNA"/>
</dbReference>
<accession>A0A165ZRP5</accession>
<dbReference type="SMART" id="SM00184">
    <property type="entry name" value="RING"/>
    <property type="match status" value="1"/>
</dbReference>
<dbReference type="Pfam" id="PF13639">
    <property type="entry name" value="zf-RING_2"/>
    <property type="match status" value="1"/>
</dbReference>
<comment type="subcellular location">
    <subcellularLocation>
        <location evidence="2">Membrane</location>
        <topology evidence="2">Multi-pass membrane protein</topology>
    </subcellularLocation>
</comment>
<evidence type="ECO:0000256" key="7">
    <source>
        <dbReference type="ARBA" id="ARBA00022771"/>
    </source>
</evidence>
<dbReference type="GO" id="GO:0016567">
    <property type="term" value="P:protein ubiquitination"/>
    <property type="evidence" value="ECO:0007669"/>
    <property type="project" value="TreeGrafter"/>
</dbReference>
<dbReference type="OrthoDB" id="8062037at2759"/>
<dbReference type="GO" id="GO:0061630">
    <property type="term" value="F:ubiquitin protein ligase activity"/>
    <property type="evidence" value="ECO:0007669"/>
    <property type="project" value="UniProtKB-EC"/>
</dbReference>
<evidence type="ECO:0000256" key="11">
    <source>
        <dbReference type="ARBA" id="ARBA00023136"/>
    </source>
</evidence>
<evidence type="ECO:0000256" key="12">
    <source>
        <dbReference type="PROSITE-ProRule" id="PRU00175"/>
    </source>
</evidence>
<keyword evidence="9" id="KW-0862">Zinc</keyword>
<keyword evidence="7 12" id="KW-0863">Zinc-finger</keyword>
<keyword evidence="10 13" id="KW-1133">Transmembrane helix</keyword>
<feature type="domain" description="RING-type" evidence="14">
    <location>
        <begin position="248"/>
        <end position="289"/>
    </location>
</feature>
<evidence type="ECO:0000313" key="15">
    <source>
        <dbReference type="EMBL" id="KZN00339.1"/>
    </source>
</evidence>
<evidence type="ECO:0000256" key="1">
    <source>
        <dbReference type="ARBA" id="ARBA00000900"/>
    </source>
</evidence>
<dbReference type="GO" id="GO:0008270">
    <property type="term" value="F:zinc ion binding"/>
    <property type="evidence" value="ECO:0007669"/>
    <property type="project" value="UniProtKB-KW"/>
</dbReference>
<dbReference type="Proteomes" id="UP000077755">
    <property type="component" value="Chromosome 3"/>
</dbReference>
<feature type="transmembrane region" description="Helical" evidence="13">
    <location>
        <begin position="39"/>
        <end position="57"/>
    </location>
</feature>
<evidence type="ECO:0000259" key="14">
    <source>
        <dbReference type="PROSITE" id="PS50089"/>
    </source>
</evidence>